<proteinExistence type="inferred from homology"/>
<sequence>MQTSSQASDYLRPLQRITALGGGHGLGRLLYSLKFMGKKLVGVVATTDNGGSTGMLRATHKCIAWGDIRNCLSQLAQQPLAAELLNYRYNDNQLNGHSFGNLLLHTLNEISARPIDSIELLSRLLKVNSKVLPMSEVPTDLTADTVEDLHCFGEINVDALVTMPKRLSLSPKVAATPEAIEHILQSDLILLGPGSFLTSIMPPLLVEEIQQAIAASGASILYVDNLVKENSPAGRLSTQERLTWLEQYLGGARVHAVISPKAHEITHIPVVQTVTPEANTLHRHDATRLRIAIAQAYYQLNNK</sequence>
<dbReference type="PANTHER" id="PTHR30135:SF3">
    <property type="entry name" value="GLUCONEOGENESIS FACTOR-RELATED"/>
    <property type="match status" value="1"/>
</dbReference>
<dbReference type="PANTHER" id="PTHR30135">
    <property type="entry name" value="UNCHARACTERIZED PROTEIN YVCK-RELATED"/>
    <property type="match status" value="1"/>
</dbReference>
<dbReference type="HAMAP" id="MF_00973">
    <property type="entry name" value="Gluconeogen_factor"/>
    <property type="match status" value="1"/>
</dbReference>
<dbReference type="GO" id="GO:0008360">
    <property type="term" value="P:regulation of cell shape"/>
    <property type="evidence" value="ECO:0007669"/>
    <property type="project" value="UniProtKB-UniRule"/>
</dbReference>
<keyword evidence="1 2" id="KW-0963">Cytoplasm</keyword>
<evidence type="ECO:0000256" key="2">
    <source>
        <dbReference type="HAMAP-Rule" id="MF_00973"/>
    </source>
</evidence>
<dbReference type="NCBIfam" id="TIGR01826">
    <property type="entry name" value="CofD_related"/>
    <property type="match status" value="1"/>
</dbReference>
<dbReference type="InterPro" id="IPR002882">
    <property type="entry name" value="CofD"/>
</dbReference>
<comment type="caution">
    <text evidence="3">The sequence shown here is derived from an EMBL/GenBank/DDBJ whole genome shotgun (WGS) entry which is preliminary data.</text>
</comment>
<dbReference type="EMBL" id="PIPQ01000001">
    <property type="protein sequence ID" value="RUO44454.1"/>
    <property type="molecule type" value="Genomic_DNA"/>
</dbReference>
<accession>A0A432XAV7</accession>
<comment type="function">
    <text evidence="2">Required for morphogenesis under gluconeogenic growth conditions.</text>
</comment>
<dbReference type="GO" id="GO:0043743">
    <property type="term" value="F:LPPG:FO 2-phospho-L-lactate transferase activity"/>
    <property type="evidence" value="ECO:0007669"/>
    <property type="project" value="InterPro"/>
</dbReference>
<dbReference type="InterPro" id="IPR038136">
    <property type="entry name" value="CofD-like_dom_sf"/>
</dbReference>
<evidence type="ECO:0000313" key="4">
    <source>
        <dbReference type="Proteomes" id="UP000286976"/>
    </source>
</evidence>
<dbReference type="Proteomes" id="UP000286976">
    <property type="component" value="Unassembled WGS sequence"/>
</dbReference>
<dbReference type="GO" id="GO:0005737">
    <property type="term" value="C:cytoplasm"/>
    <property type="evidence" value="ECO:0007669"/>
    <property type="project" value="UniProtKB-SubCell"/>
</dbReference>
<dbReference type="Gene3D" id="3.40.50.10680">
    <property type="entry name" value="CofD-like domains"/>
    <property type="match status" value="1"/>
</dbReference>
<dbReference type="AlphaFoldDB" id="A0A432XAV7"/>
<comment type="subcellular location">
    <subcellularLocation>
        <location evidence="2">Cytoplasm</location>
    </subcellularLocation>
</comment>
<dbReference type="SUPFAM" id="SSF142338">
    <property type="entry name" value="CofD-like"/>
    <property type="match status" value="1"/>
</dbReference>
<dbReference type="CDD" id="cd07187">
    <property type="entry name" value="YvcK_like"/>
    <property type="match status" value="1"/>
</dbReference>
<gene>
    <name evidence="3" type="ORF">CWE15_02535</name>
</gene>
<keyword evidence="4" id="KW-1185">Reference proteome</keyword>
<name>A0A432XAV7_9GAMM</name>
<dbReference type="OrthoDB" id="5413830at2"/>
<evidence type="ECO:0000256" key="1">
    <source>
        <dbReference type="ARBA" id="ARBA00022490"/>
    </source>
</evidence>
<dbReference type="InterPro" id="IPR010119">
    <property type="entry name" value="Gluconeogen_factor"/>
</dbReference>
<comment type="similarity">
    <text evidence="2">Belongs to the gluconeogenesis factor family.</text>
</comment>
<evidence type="ECO:0000313" key="3">
    <source>
        <dbReference type="EMBL" id="RUO44454.1"/>
    </source>
</evidence>
<protein>
    <recommendedName>
        <fullName evidence="2">Putative gluconeogenesis factor</fullName>
    </recommendedName>
</protein>
<organism evidence="3 4">
    <name type="scientific">Aliidiomarina taiwanensis</name>
    <dbReference type="NCBI Taxonomy" id="946228"/>
    <lineage>
        <taxon>Bacteria</taxon>
        <taxon>Pseudomonadati</taxon>
        <taxon>Pseudomonadota</taxon>
        <taxon>Gammaproteobacteria</taxon>
        <taxon>Alteromonadales</taxon>
        <taxon>Idiomarinaceae</taxon>
        <taxon>Aliidiomarina</taxon>
    </lineage>
</organism>
<dbReference type="Pfam" id="PF01933">
    <property type="entry name" value="CofD"/>
    <property type="match status" value="1"/>
</dbReference>
<reference evidence="3 4" key="1">
    <citation type="journal article" date="2011" name="Front. Microbiol.">
        <title>Genomic signatures of strain selection and enhancement in Bacillus atrophaeus var. globigii, a historical biowarfare simulant.</title>
        <authorList>
            <person name="Gibbons H.S."/>
            <person name="Broomall S.M."/>
            <person name="McNew L.A."/>
            <person name="Daligault H."/>
            <person name="Chapman C."/>
            <person name="Bruce D."/>
            <person name="Karavis M."/>
            <person name="Krepps M."/>
            <person name="McGregor P.A."/>
            <person name="Hong C."/>
            <person name="Park K.H."/>
            <person name="Akmal A."/>
            <person name="Feldman A."/>
            <person name="Lin J.S."/>
            <person name="Chang W.E."/>
            <person name="Higgs B.W."/>
            <person name="Demirev P."/>
            <person name="Lindquist J."/>
            <person name="Liem A."/>
            <person name="Fochler E."/>
            <person name="Read T.D."/>
            <person name="Tapia R."/>
            <person name="Johnson S."/>
            <person name="Bishop-Lilly K.A."/>
            <person name="Detter C."/>
            <person name="Han C."/>
            <person name="Sozhamannan S."/>
            <person name="Rosenzweig C.N."/>
            <person name="Skowronski E.W."/>
        </authorList>
    </citation>
    <scope>NUCLEOTIDE SEQUENCE [LARGE SCALE GENOMIC DNA]</scope>
    <source>
        <strain evidence="3 4">AIT1</strain>
    </source>
</reference>